<keyword evidence="1" id="KW-0812">Transmembrane</keyword>
<dbReference type="Pfam" id="PF14018">
    <property type="entry name" value="DUF4234"/>
    <property type="match status" value="1"/>
</dbReference>
<dbReference type="AlphaFoldDB" id="A0A143QJM4"/>
<dbReference type="RefSeq" id="WP_027495463.1">
    <property type="nucleotide sequence ID" value="NZ_CP015220.1"/>
</dbReference>
<reference evidence="4" key="2">
    <citation type="submission" date="2016-04" db="EMBL/GenBank/DDBJ databases">
        <title>Complete Genome and Plasmid Sequences for Rhodococcus fascians D188 and Draft Sequences for Rhodococcus spp. Isolates PBTS 1 and PBTS 2.</title>
        <authorList>
            <person name="Stamer R."/>
            <person name="Vereecke D."/>
            <person name="Zhang Y."/>
            <person name="Schilkey F."/>
            <person name="Devitt N."/>
            <person name="Randall J."/>
        </authorList>
    </citation>
    <scope>NUCLEOTIDE SEQUENCE [LARGE SCALE GENOMIC DNA]</scope>
    <source>
        <strain evidence="4">PBTS2</strain>
    </source>
</reference>
<feature type="transmembrane region" description="Helical" evidence="1">
    <location>
        <begin position="17"/>
        <end position="38"/>
    </location>
</feature>
<dbReference type="InterPro" id="IPR025328">
    <property type="entry name" value="DUF4234"/>
</dbReference>
<organism evidence="3 4">
    <name type="scientific">Rhodococcoides fascians</name>
    <name type="common">Rhodococcus fascians</name>
    <dbReference type="NCBI Taxonomy" id="1828"/>
    <lineage>
        <taxon>Bacteria</taxon>
        <taxon>Bacillati</taxon>
        <taxon>Actinomycetota</taxon>
        <taxon>Actinomycetes</taxon>
        <taxon>Mycobacteriales</taxon>
        <taxon>Nocardiaceae</taxon>
        <taxon>Rhodococcoides</taxon>
    </lineage>
</organism>
<evidence type="ECO:0000259" key="2">
    <source>
        <dbReference type="Pfam" id="PF14018"/>
    </source>
</evidence>
<sequence length="139" mass="15495">MTGPVAQGSAMKRRNPVVVWILLPLITLGIYHFVWYYLIHREMADFDRRKVDPPVVGPLLVLLLLGWTIIAPLISYYNTGNRIADAQRAAGLQPTCSSVVGLLLTFVFGLQSLYYQLELNKITARYNDVPPGTVVPLAV</sequence>
<dbReference type="Proteomes" id="UP000076038">
    <property type="component" value="Chromosome"/>
</dbReference>
<evidence type="ECO:0000313" key="3">
    <source>
        <dbReference type="EMBL" id="AMY23363.1"/>
    </source>
</evidence>
<reference evidence="3 4" key="1">
    <citation type="journal article" date="2016" name="Genome Announc.">
        <title>Complete Genome and Plasmid Sequences for Rhodococcus fascians D188 and Draft Sequences for Rhodococcus Isolates PBTS 1 and PBTS 2.</title>
        <authorList>
            <person name="Stamler R.A."/>
            <person name="Vereecke D."/>
            <person name="Zhang Y."/>
            <person name="Schilkey F."/>
            <person name="Devitt N."/>
            <person name="Randall J.J."/>
        </authorList>
    </citation>
    <scope>NUCLEOTIDE SEQUENCE [LARGE SCALE GENOMIC DNA]</scope>
    <source>
        <strain evidence="3 4">PBTS2</strain>
    </source>
</reference>
<name>A0A143QJM4_RHOFA</name>
<keyword evidence="1" id="KW-0472">Membrane</keyword>
<evidence type="ECO:0000313" key="4">
    <source>
        <dbReference type="Proteomes" id="UP000076038"/>
    </source>
</evidence>
<protein>
    <recommendedName>
        <fullName evidence="2">DUF4234 domain-containing protein</fullName>
    </recommendedName>
</protein>
<evidence type="ECO:0000256" key="1">
    <source>
        <dbReference type="SAM" id="Phobius"/>
    </source>
</evidence>
<dbReference type="PATRIC" id="fig|1653479.3.peg.2083"/>
<dbReference type="KEGG" id="rhs:A3Q41_02061"/>
<dbReference type="EMBL" id="CP015220">
    <property type="protein sequence ID" value="AMY23363.1"/>
    <property type="molecule type" value="Genomic_DNA"/>
</dbReference>
<keyword evidence="1" id="KW-1133">Transmembrane helix</keyword>
<accession>A0A143QJM4</accession>
<keyword evidence="4" id="KW-1185">Reference proteome</keyword>
<feature type="domain" description="DUF4234" evidence="2">
    <location>
        <begin position="16"/>
        <end position="84"/>
    </location>
</feature>
<feature type="transmembrane region" description="Helical" evidence="1">
    <location>
        <begin position="97"/>
        <end position="115"/>
    </location>
</feature>
<accession>A0A260U8L5</accession>
<feature type="transmembrane region" description="Helical" evidence="1">
    <location>
        <begin position="59"/>
        <end position="77"/>
    </location>
</feature>
<gene>
    <name evidence="3" type="ORF">A3Q41_02061</name>
</gene>
<dbReference type="OrthoDB" id="4945834at2"/>
<proteinExistence type="predicted"/>